<dbReference type="InterPro" id="IPR006207">
    <property type="entry name" value="Cys_knot_C"/>
</dbReference>
<dbReference type="InterPro" id="IPR036383">
    <property type="entry name" value="TSP1_rpt_sf"/>
</dbReference>
<dbReference type="SMART" id="SM00041">
    <property type="entry name" value="CT"/>
    <property type="match status" value="1"/>
</dbReference>
<dbReference type="InterPro" id="IPR043973">
    <property type="entry name" value="TSP1_CCN"/>
</dbReference>
<dbReference type="PROSITE" id="PS01185">
    <property type="entry name" value="CTCK_1"/>
    <property type="match status" value="1"/>
</dbReference>
<dbReference type="InterPro" id="IPR000884">
    <property type="entry name" value="TSP1_rpt"/>
</dbReference>
<keyword evidence="12" id="KW-1185">Reference proteome</keyword>
<comment type="similarity">
    <text evidence="2">Belongs to the CCN family.</text>
</comment>
<dbReference type="EMBL" id="JAAWVQ010032976">
    <property type="protein sequence ID" value="MBN3273657.1"/>
    <property type="molecule type" value="Genomic_DNA"/>
</dbReference>
<dbReference type="InterPro" id="IPR050941">
    <property type="entry name" value="CCN"/>
</dbReference>
<comment type="caution">
    <text evidence="6">Lacks conserved residue(s) required for the propagation of feature annotation.</text>
</comment>
<keyword evidence="3" id="KW-0964">Secreted</keyword>
<comment type="caution">
    <text evidence="11">The sequence shown here is derived from an EMBL/GenBank/DDBJ whole genome shotgun (WGS) entry which is preliminary data.</text>
</comment>
<dbReference type="PANTHER" id="PTHR11348:SF33">
    <property type="entry name" value="CELLULAR COMMUNICATION NETWORK FACTOR 1, LIKE 1 PRECURSOR-RELATED"/>
    <property type="match status" value="1"/>
</dbReference>
<dbReference type="SUPFAM" id="SSF82895">
    <property type="entry name" value="TSP-1 type 1 repeat"/>
    <property type="match status" value="1"/>
</dbReference>
<dbReference type="Pfam" id="PF00219">
    <property type="entry name" value="IGFBP"/>
    <property type="match status" value="1"/>
</dbReference>
<dbReference type="Gene3D" id="2.20.100.10">
    <property type="entry name" value="Thrombospondin type-1 (TSP1) repeat"/>
    <property type="match status" value="1"/>
</dbReference>
<dbReference type="Gene3D" id="2.10.70.10">
    <property type="entry name" value="Complement Module, domain 1"/>
    <property type="match status" value="1"/>
</dbReference>
<comment type="subcellular location">
    <subcellularLocation>
        <location evidence="1">Secreted</location>
    </subcellularLocation>
</comment>
<dbReference type="InterPro" id="IPR012395">
    <property type="entry name" value="IGFBP_CNN"/>
</dbReference>
<dbReference type="SMART" id="SM00214">
    <property type="entry name" value="VWC"/>
    <property type="match status" value="1"/>
</dbReference>
<dbReference type="InterPro" id="IPR006208">
    <property type="entry name" value="Glyco_hormone_CN"/>
</dbReference>
<dbReference type="Pfam" id="PF00007">
    <property type="entry name" value="Cys_knot"/>
    <property type="match status" value="1"/>
</dbReference>
<evidence type="ECO:0000256" key="5">
    <source>
        <dbReference type="ARBA" id="ARBA00023157"/>
    </source>
</evidence>
<gene>
    <name evidence="11" type="primary">Cyr61_0</name>
    <name evidence="11" type="ORF">GTO93_0000363</name>
</gene>
<dbReference type="PROSITE" id="PS01208">
    <property type="entry name" value="VWFC_1"/>
    <property type="match status" value="1"/>
</dbReference>
<dbReference type="PROSITE" id="PS51323">
    <property type="entry name" value="IGFBP_N_2"/>
    <property type="match status" value="1"/>
</dbReference>
<name>A0ABS2XHA9_POLSP</name>
<dbReference type="Pfam" id="PF19035">
    <property type="entry name" value="TSP1_CCN"/>
    <property type="match status" value="1"/>
</dbReference>
<feature type="domain" description="CTCK" evidence="8">
    <location>
        <begin position="230"/>
        <end position="304"/>
    </location>
</feature>
<dbReference type="Proteomes" id="UP001166093">
    <property type="component" value="Unassembled WGS sequence"/>
</dbReference>
<evidence type="ECO:0000313" key="12">
    <source>
        <dbReference type="Proteomes" id="UP001166093"/>
    </source>
</evidence>
<evidence type="ECO:0000256" key="2">
    <source>
        <dbReference type="ARBA" id="ARBA00008125"/>
    </source>
</evidence>
<keyword evidence="5" id="KW-1015">Disulfide bond</keyword>
<reference evidence="11" key="1">
    <citation type="journal article" date="2021" name="Cell">
        <title>Tracing the genetic footprints of vertebrate landing in non-teleost ray-finned fishes.</title>
        <authorList>
            <person name="Bi X."/>
            <person name="Wang K."/>
            <person name="Yang L."/>
            <person name="Pan H."/>
            <person name="Jiang H."/>
            <person name="Wei Q."/>
            <person name="Fang M."/>
            <person name="Yu H."/>
            <person name="Zhu C."/>
            <person name="Cai Y."/>
            <person name="He Y."/>
            <person name="Gan X."/>
            <person name="Zeng H."/>
            <person name="Yu D."/>
            <person name="Zhu Y."/>
            <person name="Jiang H."/>
            <person name="Qiu Q."/>
            <person name="Yang H."/>
            <person name="Zhang Y.E."/>
            <person name="Wang W."/>
            <person name="Zhu M."/>
            <person name="He S."/>
            <person name="Zhang G."/>
        </authorList>
    </citation>
    <scope>NUCLEOTIDE SEQUENCE</scope>
    <source>
        <strain evidence="11">Pddl_001</strain>
    </source>
</reference>
<evidence type="ECO:0000259" key="8">
    <source>
        <dbReference type="PROSITE" id="PS01225"/>
    </source>
</evidence>
<dbReference type="PIRSF" id="PIRSF036495">
    <property type="entry name" value="IGFBP_rP_CNN"/>
    <property type="match status" value="1"/>
</dbReference>
<evidence type="ECO:0000256" key="4">
    <source>
        <dbReference type="ARBA" id="ARBA00022729"/>
    </source>
</evidence>
<evidence type="ECO:0000256" key="3">
    <source>
        <dbReference type="ARBA" id="ARBA00022525"/>
    </source>
</evidence>
<accession>A0ABS2XHA9</accession>
<dbReference type="PROSITE" id="PS50092">
    <property type="entry name" value="TSP1"/>
    <property type="match status" value="1"/>
</dbReference>
<dbReference type="PROSITE" id="PS50184">
    <property type="entry name" value="VWFC_2"/>
    <property type="match status" value="1"/>
</dbReference>
<dbReference type="InterPro" id="IPR000867">
    <property type="entry name" value="IGFBP-like"/>
</dbReference>
<feature type="region of interest" description="Disordered" evidence="7">
    <location>
        <begin position="123"/>
        <end position="142"/>
    </location>
</feature>
<evidence type="ECO:0000256" key="1">
    <source>
        <dbReference type="ARBA" id="ARBA00004613"/>
    </source>
</evidence>
<evidence type="ECO:0000259" key="9">
    <source>
        <dbReference type="PROSITE" id="PS50184"/>
    </source>
</evidence>
<evidence type="ECO:0000259" key="10">
    <source>
        <dbReference type="PROSITE" id="PS51323"/>
    </source>
</evidence>
<feature type="non-terminal residue" evidence="11">
    <location>
        <position position="326"/>
    </location>
</feature>
<proteinExistence type="inferred from homology"/>
<dbReference type="SUPFAM" id="SSF57184">
    <property type="entry name" value="Growth factor receptor domain"/>
    <property type="match status" value="1"/>
</dbReference>
<feature type="domain" description="VWFC" evidence="9">
    <location>
        <begin position="52"/>
        <end position="118"/>
    </location>
</feature>
<dbReference type="InterPro" id="IPR009030">
    <property type="entry name" value="Growth_fac_rcpt_cys_sf"/>
</dbReference>
<protein>
    <submittedName>
        <fullName evidence="11">CYR61 protein</fullName>
    </submittedName>
</protein>
<dbReference type="SMART" id="SM00209">
    <property type="entry name" value="TSP1"/>
    <property type="match status" value="1"/>
</dbReference>
<feature type="compositionally biased region" description="Polar residues" evidence="7">
    <location>
        <begin position="129"/>
        <end position="142"/>
    </location>
</feature>
<organism evidence="11 12">
    <name type="scientific">Polyodon spathula</name>
    <name type="common">North American paddlefish</name>
    <name type="synonym">Squalus spathula</name>
    <dbReference type="NCBI Taxonomy" id="7913"/>
    <lineage>
        <taxon>Eukaryota</taxon>
        <taxon>Metazoa</taxon>
        <taxon>Chordata</taxon>
        <taxon>Craniata</taxon>
        <taxon>Vertebrata</taxon>
        <taxon>Euteleostomi</taxon>
        <taxon>Actinopterygii</taxon>
        <taxon>Chondrostei</taxon>
        <taxon>Acipenseriformes</taxon>
        <taxon>Polyodontidae</taxon>
        <taxon>Polyodon</taxon>
    </lineage>
</organism>
<keyword evidence="4" id="KW-0732">Signal</keyword>
<evidence type="ECO:0000256" key="7">
    <source>
        <dbReference type="SAM" id="MobiDB-lite"/>
    </source>
</evidence>
<feature type="domain" description="IGFBP N-terminal" evidence="10">
    <location>
        <begin position="1"/>
        <end position="48"/>
    </location>
</feature>
<dbReference type="SMART" id="SM00121">
    <property type="entry name" value="IB"/>
    <property type="match status" value="1"/>
</dbReference>
<evidence type="ECO:0000313" key="11">
    <source>
        <dbReference type="EMBL" id="MBN3273657.1"/>
    </source>
</evidence>
<sequence length="326" mass="35902">MDSCGCCRVCARQFNQDCSVTQPCDHIKGLHCDFGAGSGAHRGLCRAKADGRPCEFNGRVYQHGEDFQPNCKHQCSCMDGVVGCMPLCPQEVPLPVWDCPNPRLVKAPGRCCEEWLCDDSNHIREDSGDSQGSPEPEPLTSNELLAAPQGNTVPAYPDWKSPPQSSMPVITSCLVQTTDWSDCSKTCGMGISSRVTNTNPSCRLTRETRLCQIRACEFTSTPNLKKGKKCQKTVRPREPVQISFAGCATSRRYRPRSCGSCSDGRCCSPSLTRTASLRFHCPDGESFTRSVMVIQRCRCRPDCDRDSQAGSLPSFSLHNDIHTFTQ</sequence>
<dbReference type="PANTHER" id="PTHR11348">
    <property type="entry name" value="CONNECTIVE TISSUE GROWTH FACTOR-RELATED"/>
    <property type="match status" value="1"/>
</dbReference>
<dbReference type="SUPFAM" id="SSF57603">
    <property type="entry name" value="FnI-like domain"/>
    <property type="match status" value="1"/>
</dbReference>
<feature type="non-terminal residue" evidence="11">
    <location>
        <position position="1"/>
    </location>
</feature>
<dbReference type="PROSITE" id="PS01225">
    <property type="entry name" value="CTCK_2"/>
    <property type="match status" value="1"/>
</dbReference>
<evidence type="ECO:0000256" key="6">
    <source>
        <dbReference type="PROSITE-ProRule" id="PRU00039"/>
    </source>
</evidence>
<dbReference type="InterPro" id="IPR001007">
    <property type="entry name" value="VWF_dom"/>
</dbReference>
<dbReference type="Pfam" id="PF00093">
    <property type="entry name" value="VWC"/>
    <property type="match status" value="1"/>
</dbReference>